<evidence type="ECO:0000256" key="1">
    <source>
        <dbReference type="ARBA" id="ARBA00023186"/>
    </source>
</evidence>
<dbReference type="InterPro" id="IPR009688">
    <property type="entry name" value="FAM210A/B-like_dom"/>
</dbReference>
<organism evidence="4 5">
    <name type="scientific">Babesia ovis</name>
    <dbReference type="NCBI Taxonomy" id="5869"/>
    <lineage>
        <taxon>Eukaryota</taxon>
        <taxon>Sar</taxon>
        <taxon>Alveolata</taxon>
        <taxon>Apicomplexa</taxon>
        <taxon>Aconoidasida</taxon>
        <taxon>Piroplasmida</taxon>
        <taxon>Babesiidae</taxon>
        <taxon>Babesia</taxon>
    </lineage>
</organism>
<keyword evidence="1" id="KW-0143">Chaperone</keyword>
<proteinExistence type="predicted"/>
<dbReference type="Pfam" id="PF06916">
    <property type="entry name" value="FAM210A-B_dom"/>
    <property type="match status" value="1"/>
</dbReference>
<dbReference type="SMART" id="SM00271">
    <property type="entry name" value="DnaJ"/>
    <property type="match status" value="1"/>
</dbReference>
<dbReference type="InterPro" id="IPR001623">
    <property type="entry name" value="DnaJ_domain"/>
</dbReference>
<dbReference type="Pfam" id="PF00226">
    <property type="entry name" value="DnaJ"/>
    <property type="match status" value="1"/>
</dbReference>
<dbReference type="EMBL" id="BLIY01000017">
    <property type="protein sequence ID" value="GFE54964.1"/>
    <property type="molecule type" value="Genomic_DNA"/>
</dbReference>
<feature type="region of interest" description="Disordered" evidence="2">
    <location>
        <begin position="362"/>
        <end position="398"/>
    </location>
</feature>
<accession>A0A9W5TB53</accession>
<dbReference type="GO" id="GO:0042407">
    <property type="term" value="P:cristae formation"/>
    <property type="evidence" value="ECO:0007669"/>
    <property type="project" value="TreeGrafter"/>
</dbReference>
<dbReference type="Proteomes" id="UP001057455">
    <property type="component" value="Unassembled WGS sequence"/>
</dbReference>
<dbReference type="SUPFAM" id="SSF46565">
    <property type="entry name" value="Chaperone J-domain"/>
    <property type="match status" value="1"/>
</dbReference>
<comment type="caution">
    <text evidence="4">The sequence shown here is derived from an EMBL/GenBank/DDBJ whole genome shotgun (WGS) entry which is preliminary data.</text>
</comment>
<evidence type="ECO:0000256" key="2">
    <source>
        <dbReference type="SAM" id="MobiDB-lite"/>
    </source>
</evidence>
<evidence type="ECO:0000313" key="5">
    <source>
        <dbReference type="Proteomes" id="UP001057455"/>
    </source>
</evidence>
<dbReference type="PANTHER" id="PTHR44157:SF1">
    <property type="entry name" value="DNAJ HOMOLOG SUBFAMILY C MEMBER 11"/>
    <property type="match status" value="1"/>
</dbReference>
<dbReference type="OrthoDB" id="447602at2759"/>
<feature type="domain" description="J" evidence="3">
    <location>
        <begin position="600"/>
        <end position="664"/>
    </location>
</feature>
<dbReference type="Gene3D" id="1.10.287.110">
    <property type="entry name" value="DnaJ domain"/>
    <property type="match status" value="1"/>
</dbReference>
<reference evidence="4" key="1">
    <citation type="submission" date="2019-12" db="EMBL/GenBank/DDBJ databases">
        <title>Genome sequence of Babesia ovis.</title>
        <authorList>
            <person name="Yamagishi J."/>
            <person name="Sevinc F."/>
            <person name="Xuan X."/>
        </authorList>
    </citation>
    <scope>NUCLEOTIDE SEQUENCE</scope>
    <source>
        <strain evidence="4">Selcuk</strain>
    </source>
</reference>
<dbReference type="AlphaFoldDB" id="A0A9W5TB53"/>
<evidence type="ECO:0000313" key="4">
    <source>
        <dbReference type="EMBL" id="GFE54964.1"/>
    </source>
</evidence>
<protein>
    <submittedName>
        <fullName evidence="4">DNA RNA-binding Alba</fullName>
    </submittedName>
</protein>
<dbReference type="InterPro" id="IPR036869">
    <property type="entry name" value="J_dom_sf"/>
</dbReference>
<dbReference type="PROSITE" id="PS50076">
    <property type="entry name" value="DNAJ_2"/>
    <property type="match status" value="1"/>
</dbReference>
<keyword evidence="5" id="KW-1185">Reference proteome</keyword>
<feature type="compositionally biased region" description="Low complexity" evidence="2">
    <location>
        <begin position="364"/>
        <end position="378"/>
    </location>
</feature>
<dbReference type="GO" id="GO:0005739">
    <property type="term" value="C:mitochondrion"/>
    <property type="evidence" value="ECO:0007669"/>
    <property type="project" value="GOC"/>
</dbReference>
<sequence>MTESVETTKGHPKINIEAICKEYPNSKVLLISAQRPRTFFIRTSCELLAGGTEVLILSALGDAIPQCIQLQQALIMKKAATTIRFDTTLNKCSSSRYKSTVFIPGVQIYMRKHPDFKGSRISPAHVSFAAKPKSGDIDHAFKLDASEHSCKVVQGDASFQLPPPGSPHHHFTEALKSSGHNLEAYQHLFKTLFKEAVNAHSADAETFAVTMSDSSFQHPDLSFALCRLPKKTHEFKSPEEGVVFVCIFNKHPHSNIHNMGMIYVVEPNARHYNDVKDYYRALHLTGENLMTTVCDHNGMAKRDSSKSRKTMSRCCTYLIGAGPNTHGHATKLDVAKHLLNGIAEGYRYGPASMFHFAFNPRRSPAPNSNVTSSNTSTEVEPEATRFPPSKKSSSYRRKNSLRRAIARLKSRFALFKVRTRYREFRRKHLNLTAVKKYFSEKGLKFGATPRAAQRRQKMREFKEKVKQNSTALKLGAIFAIKKYGKLGGGIYLGVYIATLIFMNVLTFNDYLSSSDVRRLLKKINISHFDFDVPDMDSYFAKFTVAYIATKIVEPVRLVVSLLLIFTPMEDASAPSTSGLSSSIEDYKARRSRAPTGESPSLYDYLELEPGCAPAEVRRAYYHFARILHPDKCNDPSAEPLLCDIQSAYDVLSDDYKRMLYDLKNGFTKDDQLAQQMVTLQEGLKERYVHFLQDHTQAYIASVIQEYYRRGLVIKKALYGDLSLREPGKITSIETIAEGDLNGPFIDVTVQLQVLIEHGVLHINPGGPMSYAFLPGFYNPLDFTAAKNNGQYEVETQLYILYLFKGDVHELTICDGTPFKLPMRAHRVYGSYIKGPYAVANLEALEST</sequence>
<gene>
    <name evidence="4" type="ORF">BaOVIS_023680</name>
</gene>
<dbReference type="InterPro" id="IPR024586">
    <property type="entry name" value="DnaJ-like_C11_C"/>
</dbReference>
<dbReference type="Pfam" id="PF11875">
    <property type="entry name" value="DnaJ-like_C11_C"/>
    <property type="match status" value="1"/>
</dbReference>
<name>A0A9W5TB53_BABOV</name>
<evidence type="ECO:0000259" key="3">
    <source>
        <dbReference type="PROSITE" id="PS50076"/>
    </source>
</evidence>
<dbReference type="PRINTS" id="PR00625">
    <property type="entry name" value="JDOMAIN"/>
</dbReference>
<dbReference type="CDD" id="cd06257">
    <property type="entry name" value="DnaJ"/>
    <property type="match status" value="1"/>
</dbReference>
<dbReference type="PANTHER" id="PTHR44157">
    <property type="entry name" value="DNAJ HOMOLOG SUBFAMILY C MEMBER 11"/>
    <property type="match status" value="1"/>
</dbReference>
<dbReference type="InterPro" id="IPR052243">
    <property type="entry name" value="Mito_inner_membrane_organizer"/>
</dbReference>